<feature type="compositionally biased region" description="Acidic residues" evidence="1">
    <location>
        <begin position="148"/>
        <end position="158"/>
    </location>
</feature>
<dbReference type="Proteomes" id="UP000626109">
    <property type="component" value="Unassembled WGS sequence"/>
</dbReference>
<sequence length="169" mass="18607">GQSPRVGNRGRARIACSAELAPSIVRPDANPGLPDPLDKKRYGEQVRWLLDEDAVKPPEWHVLLLGKTFDDRKNTVYRVTASLMAVLPLTLAEATRKADHARDHFFSVVDTTPDWSQAIRVAQALQLRGLAIRVVPGFAKDDGKREEEASDGAGEEDGAVASQKMGRRR</sequence>
<feature type="region of interest" description="Disordered" evidence="1">
    <location>
        <begin position="141"/>
        <end position="169"/>
    </location>
</feature>
<name>A0A813J308_POLGL</name>
<protein>
    <submittedName>
        <fullName evidence="2">Uncharacterized protein</fullName>
    </submittedName>
</protein>
<proteinExistence type="predicted"/>
<gene>
    <name evidence="2" type="ORF">PGLA2088_LOCUS15331</name>
</gene>
<dbReference type="EMBL" id="CAJNNW010018896">
    <property type="protein sequence ID" value="CAE8663672.1"/>
    <property type="molecule type" value="Genomic_DNA"/>
</dbReference>
<accession>A0A813J308</accession>
<feature type="non-terminal residue" evidence="2">
    <location>
        <position position="1"/>
    </location>
</feature>
<reference evidence="2" key="1">
    <citation type="submission" date="2021-02" db="EMBL/GenBank/DDBJ databases">
        <authorList>
            <person name="Dougan E. K."/>
            <person name="Rhodes N."/>
            <person name="Thang M."/>
            <person name="Chan C."/>
        </authorList>
    </citation>
    <scope>NUCLEOTIDE SEQUENCE</scope>
</reference>
<comment type="caution">
    <text evidence="2">The sequence shown here is derived from an EMBL/GenBank/DDBJ whole genome shotgun (WGS) entry which is preliminary data.</text>
</comment>
<evidence type="ECO:0000313" key="2">
    <source>
        <dbReference type="EMBL" id="CAE8663672.1"/>
    </source>
</evidence>
<organism evidence="2 3">
    <name type="scientific">Polarella glacialis</name>
    <name type="common">Dinoflagellate</name>
    <dbReference type="NCBI Taxonomy" id="89957"/>
    <lineage>
        <taxon>Eukaryota</taxon>
        <taxon>Sar</taxon>
        <taxon>Alveolata</taxon>
        <taxon>Dinophyceae</taxon>
        <taxon>Suessiales</taxon>
        <taxon>Suessiaceae</taxon>
        <taxon>Polarella</taxon>
    </lineage>
</organism>
<evidence type="ECO:0000256" key="1">
    <source>
        <dbReference type="SAM" id="MobiDB-lite"/>
    </source>
</evidence>
<evidence type="ECO:0000313" key="3">
    <source>
        <dbReference type="Proteomes" id="UP000626109"/>
    </source>
</evidence>
<dbReference type="AlphaFoldDB" id="A0A813J308"/>